<dbReference type="InterPro" id="IPR045087">
    <property type="entry name" value="Cu-oxidase_fam"/>
</dbReference>
<comment type="caution">
    <text evidence="11">The sequence shown here is derived from an EMBL/GenBank/DDBJ whole genome shotgun (WGS) entry which is preliminary data.</text>
</comment>
<dbReference type="PROSITE" id="PS00080">
    <property type="entry name" value="MULTICOPPER_OXIDASE2"/>
    <property type="match status" value="1"/>
</dbReference>
<organism evidence="11 12">
    <name type="scientific">Agrocybe pediades</name>
    <dbReference type="NCBI Taxonomy" id="84607"/>
    <lineage>
        <taxon>Eukaryota</taxon>
        <taxon>Fungi</taxon>
        <taxon>Dikarya</taxon>
        <taxon>Basidiomycota</taxon>
        <taxon>Agaricomycotina</taxon>
        <taxon>Agaricomycetes</taxon>
        <taxon>Agaricomycetidae</taxon>
        <taxon>Agaricales</taxon>
        <taxon>Agaricineae</taxon>
        <taxon>Strophariaceae</taxon>
        <taxon>Agrocybe</taxon>
    </lineage>
</organism>
<keyword evidence="7" id="KW-0732">Signal</keyword>
<dbReference type="PANTHER" id="PTHR11709:SF511">
    <property type="entry name" value="LACCASE"/>
    <property type="match status" value="1"/>
</dbReference>
<name>A0A8H4VR07_9AGAR</name>
<dbReference type="InterPro" id="IPR011706">
    <property type="entry name" value="Cu-oxidase_C"/>
</dbReference>
<dbReference type="InterPro" id="IPR033138">
    <property type="entry name" value="Cu_oxidase_CS"/>
</dbReference>
<evidence type="ECO:0000256" key="3">
    <source>
        <dbReference type="ARBA" id="ARBA00023002"/>
    </source>
</evidence>
<keyword evidence="6" id="KW-0325">Glycoprotein</keyword>
<dbReference type="Pfam" id="PF07732">
    <property type="entry name" value="Cu-oxidase_3"/>
    <property type="match status" value="1"/>
</dbReference>
<evidence type="ECO:0000256" key="1">
    <source>
        <dbReference type="ARBA" id="ARBA00010609"/>
    </source>
</evidence>
<dbReference type="PROSITE" id="PS00079">
    <property type="entry name" value="MULTICOPPER_OXIDASE1"/>
    <property type="match status" value="2"/>
</dbReference>
<dbReference type="PANTHER" id="PTHR11709">
    <property type="entry name" value="MULTI-COPPER OXIDASE"/>
    <property type="match status" value="1"/>
</dbReference>
<evidence type="ECO:0000259" key="9">
    <source>
        <dbReference type="Pfam" id="PF07731"/>
    </source>
</evidence>
<protein>
    <recommendedName>
        <fullName evidence="13">Laccase</fullName>
    </recommendedName>
</protein>
<dbReference type="GO" id="GO:0016491">
    <property type="term" value="F:oxidoreductase activity"/>
    <property type="evidence" value="ECO:0007669"/>
    <property type="project" value="UniProtKB-KW"/>
</dbReference>
<keyword evidence="2" id="KW-0479">Metal-binding</keyword>
<keyword evidence="4" id="KW-0186">Copper</keyword>
<evidence type="ECO:0008006" key="13">
    <source>
        <dbReference type="Google" id="ProtNLM"/>
    </source>
</evidence>
<dbReference type="InterPro" id="IPR001117">
    <property type="entry name" value="Cu-oxidase_2nd"/>
</dbReference>
<keyword evidence="5" id="KW-1015">Disulfide bond</keyword>
<feature type="signal peptide" evidence="7">
    <location>
        <begin position="1"/>
        <end position="19"/>
    </location>
</feature>
<evidence type="ECO:0000256" key="4">
    <source>
        <dbReference type="ARBA" id="ARBA00023008"/>
    </source>
</evidence>
<evidence type="ECO:0000313" key="12">
    <source>
        <dbReference type="Proteomes" id="UP000521872"/>
    </source>
</evidence>
<feature type="domain" description="Plastocyanin-like" evidence="8">
    <location>
        <begin position="161"/>
        <end position="302"/>
    </location>
</feature>
<sequence>MTAFTAISLVATLVAGASASIGPVATLNVANANISPDGFSRSAVLAGGTFPGPVITGMKGDNFRVNVINSLTDVTMDKVTSIHWHGIFQRGSTWEDGASMVSQCPIAPNNSFLYNFNVPDQAGTYWYHSHVLEQYCDGLRGAFIVYDPDDPHKALYDIDNEDTIITLSDWYHVPSPQESTIPTFDATLINGLGRYRTGPASPLAVVNVQAGKRYRFRLISMSCDPNFVFSIDGHSLKVIEADGENVQPIDVDTIRIFAAQRYSFVLNANQPVGNYWIRANPSNGAQGFLGGINSAILRYSGAPVANPTTSQKFLPMTLREVDLHPLTDPAAPGIPSPDGADMHLTLNMGFNPLTFKFSMNGVPFVAPDVPVLLQILSGASDATSLLPKGSVYTLPANKVIDITIPGGLITTLAGGPHPFHLHGHTFSVIRSAGSAAYNFVNPVRRDTVNVGVIGDLVTIRFVTDNSGPWFLHCHIDWHLTMGLAVIMVEDVPGIQADKPKIPKAWDDLCPIYNALTPADKGHLVP</sequence>
<keyword evidence="3" id="KW-0560">Oxidoreductase</keyword>
<dbReference type="EMBL" id="JAACJL010000017">
    <property type="protein sequence ID" value="KAF4618867.1"/>
    <property type="molecule type" value="Genomic_DNA"/>
</dbReference>
<dbReference type="GO" id="GO:0005507">
    <property type="term" value="F:copper ion binding"/>
    <property type="evidence" value="ECO:0007669"/>
    <property type="project" value="InterPro"/>
</dbReference>
<dbReference type="InterPro" id="IPR011707">
    <property type="entry name" value="Cu-oxidase-like_N"/>
</dbReference>
<evidence type="ECO:0000259" key="10">
    <source>
        <dbReference type="Pfam" id="PF07732"/>
    </source>
</evidence>
<proteinExistence type="inferred from homology"/>
<gene>
    <name evidence="11" type="ORF">D9613_009652</name>
</gene>
<dbReference type="CDD" id="cd13856">
    <property type="entry name" value="CuRO_1_Tv-LCC_like"/>
    <property type="match status" value="1"/>
</dbReference>
<keyword evidence="12" id="KW-1185">Reference proteome</keyword>
<comment type="similarity">
    <text evidence="1">Belongs to the multicopper oxidase family.</text>
</comment>
<feature type="chain" id="PRO_5034484992" description="Laccase" evidence="7">
    <location>
        <begin position="20"/>
        <end position="525"/>
    </location>
</feature>
<dbReference type="Gene3D" id="2.60.40.420">
    <property type="entry name" value="Cupredoxins - blue copper proteins"/>
    <property type="match status" value="3"/>
</dbReference>
<dbReference type="Pfam" id="PF00394">
    <property type="entry name" value="Cu-oxidase"/>
    <property type="match status" value="1"/>
</dbReference>
<dbReference type="Proteomes" id="UP000521872">
    <property type="component" value="Unassembled WGS sequence"/>
</dbReference>
<feature type="domain" description="Plastocyanin-like" evidence="9">
    <location>
        <begin position="365"/>
        <end position="490"/>
    </location>
</feature>
<evidence type="ECO:0000259" key="8">
    <source>
        <dbReference type="Pfam" id="PF00394"/>
    </source>
</evidence>
<reference evidence="11 12" key="1">
    <citation type="submission" date="2019-12" db="EMBL/GenBank/DDBJ databases">
        <authorList>
            <person name="Floudas D."/>
            <person name="Bentzer J."/>
            <person name="Ahren D."/>
            <person name="Johansson T."/>
            <person name="Persson P."/>
            <person name="Tunlid A."/>
        </authorList>
    </citation>
    <scope>NUCLEOTIDE SEQUENCE [LARGE SCALE GENOMIC DNA]</scope>
    <source>
        <strain evidence="11 12">CBS 102.39</strain>
    </source>
</reference>
<evidence type="ECO:0000313" key="11">
    <source>
        <dbReference type="EMBL" id="KAF4618867.1"/>
    </source>
</evidence>
<accession>A0A8H4VR07</accession>
<evidence type="ECO:0000256" key="6">
    <source>
        <dbReference type="ARBA" id="ARBA00023180"/>
    </source>
</evidence>
<dbReference type="AlphaFoldDB" id="A0A8H4VR07"/>
<dbReference type="FunFam" id="2.60.40.420:FF:000045">
    <property type="entry name" value="Laccase 2"/>
    <property type="match status" value="1"/>
</dbReference>
<evidence type="ECO:0000256" key="2">
    <source>
        <dbReference type="ARBA" id="ARBA00022723"/>
    </source>
</evidence>
<dbReference type="InterPro" id="IPR008972">
    <property type="entry name" value="Cupredoxin"/>
</dbReference>
<dbReference type="InterPro" id="IPR002355">
    <property type="entry name" value="Cu_oxidase_Cu_BS"/>
</dbReference>
<feature type="domain" description="Plastocyanin-like" evidence="10">
    <location>
        <begin position="29"/>
        <end position="149"/>
    </location>
</feature>
<evidence type="ECO:0000256" key="7">
    <source>
        <dbReference type="SAM" id="SignalP"/>
    </source>
</evidence>
<dbReference type="SUPFAM" id="SSF49503">
    <property type="entry name" value="Cupredoxins"/>
    <property type="match status" value="3"/>
</dbReference>
<dbReference type="Pfam" id="PF07731">
    <property type="entry name" value="Cu-oxidase_2"/>
    <property type="match status" value="1"/>
</dbReference>
<dbReference type="CDD" id="cd13903">
    <property type="entry name" value="CuRO_3_Tv-LCC_like"/>
    <property type="match status" value="1"/>
</dbReference>
<evidence type="ECO:0000256" key="5">
    <source>
        <dbReference type="ARBA" id="ARBA00023157"/>
    </source>
</evidence>